<evidence type="ECO:0000256" key="1">
    <source>
        <dbReference type="SAM" id="SignalP"/>
    </source>
</evidence>
<name>M5R7U3_9BACT</name>
<proteinExistence type="predicted"/>
<protein>
    <submittedName>
        <fullName evidence="2">Secreted protein</fullName>
    </submittedName>
</protein>
<reference evidence="2 3" key="1">
    <citation type="journal article" date="2013" name="Mar. Genomics">
        <title>Expression of sulfatases in Rhodopirellula baltica and the diversity of sulfatases in the genus Rhodopirellula.</title>
        <authorList>
            <person name="Wegner C.E."/>
            <person name="Richter-Heitmann T."/>
            <person name="Klindworth A."/>
            <person name="Klockow C."/>
            <person name="Richter M."/>
            <person name="Achstetter T."/>
            <person name="Glockner F.O."/>
            <person name="Harder J."/>
        </authorList>
    </citation>
    <scope>NUCLEOTIDE SEQUENCE [LARGE SCALE GENOMIC DNA]</scope>
    <source>
        <strain evidence="2 3">SM1</strain>
    </source>
</reference>
<dbReference type="RefSeq" id="WP_008709142.1">
    <property type="nucleotide sequence ID" value="NZ_ANOG01001086.1"/>
</dbReference>
<dbReference type="PATRIC" id="fig|1265738.3.peg.7604"/>
<dbReference type="PROSITE" id="PS51257">
    <property type="entry name" value="PROKAR_LIPOPROTEIN"/>
    <property type="match status" value="1"/>
</dbReference>
<dbReference type="AlphaFoldDB" id="M5R7U3"/>
<feature type="chain" id="PRO_5004070327" evidence="1">
    <location>
        <begin position="22"/>
        <end position="65"/>
    </location>
</feature>
<feature type="signal peptide" evidence="1">
    <location>
        <begin position="1"/>
        <end position="21"/>
    </location>
</feature>
<sequence>MQTQFLRVFLLCFPLSLSLVAATGCDQSTGGLATDSGEMTLEEYERIQAEEQEMLNATMPSEMKK</sequence>
<dbReference type="EMBL" id="ANOG01001086">
    <property type="protein sequence ID" value="EMI15455.1"/>
    <property type="molecule type" value="Genomic_DNA"/>
</dbReference>
<gene>
    <name evidence="2" type="ORF">RMSM_07615</name>
</gene>
<dbReference type="Proteomes" id="UP000011991">
    <property type="component" value="Unassembled WGS sequence"/>
</dbReference>
<organism evidence="2 3">
    <name type="scientific">Rhodopirellula maiorica SM1</name>
    <dbReference type="NCBI Taxonomy" id="1265738"/>
    <lineage>
        <taxon>Bacteria</taxon>
        <taxon>Pseudomonadati</taxon>
        <taxon>Planctomycetota</taxon>
        <taxon>Planctomycetia</taxon>
        <taxon>Pirellulales</taxon>
        <taxon>Pirellulaceae</taxon>
        <taxon>Novipirellula</taxon>
    </lineage>
</organism>
<keyword evidence="1" id="KW-0732">Signal</keyword>
<evidence type="ECO:0000313" key="2">
    <source>
        <dbReference type="EMBL" id="EMI15455.1"/>
    </source>
</evidence>
<evidence type="ECO:0000313" key="3">
    <source>
        <dbReference type="Proteomes" id="UP000011991"/>
    </source>
</evidence>
<keyword evidence="3" id="KW-1185">Reference proteome</keyword>
<comment type="caution">
    <text evidence="2">The sequence shown here is derived from an EMBL/GenBank/DDBJ whole genome shotgun (WGS) entry which is preliminary data.</text>
</comment>
<accession>M5R7U3</accession>